<dbReference type="AlphaFoldDB" id="A0A6M0MBJ3"/>
<accession>A0A6M0MBJ3</accession>
<evidence type="ECO:0000313" key="1">
    <source>
        <dbReference type="EMBL" id="NEX56786.1"/>
    </source>
</evidence>
<sequence length="54" mass="6039">MGESFLENAIESAQQRKENICPAIEKFVTETLENPNTKENPAMVSAIAELLKFL</sequence>
<name>A0A6M0MBJ3_9LACT</name>
<organism evidence="1 2">
    <name type="scientific">Lactococcus lactis</name>
    <dbReference type="NCBI Taxonomy" id="1358"/>
    <lineage>
        <taxon>Bacteria</taxon>
        <taxon>Bacillati</taxon>
        <taxon>Bacillota</taxon>
        <taxon>Bacilli</taxon>
        <taxon>Lactobacillales</taxon>
        <taxon>Streptococcaceae</taxon>
        <taxon>Lactococcus</taxon>
    </lineage>
</organism>
<dbReference type="EMBL" id="WWDJ01000273">
    <property type="protein sequence ID" value="NEX56786.1"/>
    <property type="molecule type" value="Genomic_DNA"/>
</dbReference>
<dbReference type="Proteomes" id="UP000477402">
    <property type="component" value="Unassembled WGS sequence"/>
</dbReference>
<comment type="caution">
    <text evidence="1">The sequence shown here is derived from an EMBL/GenBank/DDBJ whole genome shotgun (WGS) entry which is preliminary data.</text>
</comment>
<protein>
    <submittedName>
        <fullName evidence="1">Uncharacterized protein</fullName>
    </submittedName>
</protein>
<proteinExistence type="predicted"/>
<gene>
    <name evidence="1" type="ORF">GTP08_14455</name>
</gene>
<evidence type="ECO:0000313" key="2">
    <source>
        <dbReference type="Proteomes" id="UP000477402"/>
    </source>
</evidence>
<reference evidence="1 2" key="1">
    <citation type="submission" date="2019-12" db="EMBL/GenBank/DDBJ databases">
        <title>Draft Genome Sequences of L. lactis strains MS22333, MS22334, MS22336, and MS22337, Isolated from Spontaneous Fermented Camel Milk in Ethiopia.</title>
        <authorList>
            <person name="Bragason E."/>
            <person name="Hansen E.B."/>
            <person name="Guya M.E."/>
            <person name="Berhe T."/>
        </authorList>
    </citation>
    <scope>NUCLEOTIDE SEQUENCE [LARGE SCALE GENOMIC DNA]</scope>
    <source>
        <strain evidence="1 2">MS22336</strain>
    </source>
</reference>
<dbReference type="RefSeq" id="WP_163657414.1">
    <property type="nucleotide sequence ID" value="NZ_CP092748.1"/>
</dbReference>